<dbReference type="GO" id="GO:0009246">
    <property type="term" value="P:enterobacterial common antigen biosynthetic process"/>
    <property type="evidence" value="ECO:0007669"/>
    <property type="project" value="TreeGrafter"/>
</dbReference>
<keyword evidence="10" id="KW-1185">Reference proteome</keyword>
<feature type="transmembrane region" description="Helical" evidence="7">
    <location>
        <begin position="203"/>
        <end position="220"/>
    </location>
</feature>
<evidence type="ECO:0000256" key="6">
    <source>
        <dbReference type="ARBA" id="ARBA00023136"/>
    </source>
</evidence>
<dbReference type="PANTHER" id="PTHR40074:SF2">
    <property type="entry name" value="O-ACETYLTRANSFERASE WECH"/>
    <property type="match status" value="1"/>
</dbReference>
<dbReference type="PANTHER" id="PTHR40074">
    <property type="entry name" value="O-ACETYLTRANSFERASE WECH"/>
    <property type="match status" value="1"/>
</dbReference>
<feature type="transmembrane region" description="Helical" evidence="7">
    <location>
        <begin position="12"/>
        <end position="33"/>
    </location>
</feature>
<keyword evidence="4 7" id="KW-0812">Transmembrane</keyword>
<evidence type="ECO:0000259" key="8">
    <source>
        <dbReference type="Pfam" id="PF01757"/>
    </source>
</evidence>
<feature type="transmembrane region" description="Helical" evidence="7">
    <location>
        <begin position="293"/>
        <end position="314"/>
    </location>
</feature>
<dbReference type="AlphaFoldDB" id="A0A3P1CDT9"/>
<evidence type="ECO:0000256" key="5">
    <source>
        <dbReference type="ARBA" id="ARBA00022989"/>
    </source>
</evidence>
<reference evidence="9 10" key="1">
    <citation type="submission" date="2018-11" db="EMBL/GenBank/DDBJ databases">
        <authorList>
            <person name="Zhou Z."/>
            <person name="Wang G."/>
        </authorList>
    </citation>
    <scope>NUCLEOTIDE SEQUENCE [LARGE SCALE GENOMIC DNA]</scope>
    <source>
        <strain evidence="9 10">KCTC42998</strain>
    </source>
</reference>
<dbReference type="GO" id="GO:0016413">
    <property type="term" value="F:O-acetyltransferase activity"/>
    <property type="evidence" value="ECO:0007669"/>
    <property type="project" value="TreeGrafter"/>
</dbReference>
<protein>
    <recommendedName>
        <fullName evidence="8">Acyltransferase 3 domain-containing protein</fullName>
    </recommendedName>
</protein>
<dbReference type="InterPro" id="IPR002656">
    <property type="entry name" value="Acyl_transf_3_dom"/>
</dbReference>
<keyword evidence="3" id="KW-1003">Cell membrane</keyword>
<feature type="transmembrane region" description="Helical" evidence="7">
    <location>
        <begin position="117"/>
        <end position="139"/>
    </location>
</feature>
<evidence type="ECO:0000256" key="2">
    <source>
        <dbReference type="ARBA" id="ARBA00007400"/>
    </source>
</evidence>
<dbReference type="RefSeq" id="WP_124908927.1">
    <property type="nucleotide sequence ID" value="NZ_RQJP01000005.1"/>
</dbReference>
<feature type="transmembrane region" description="Helical" evidence="7">
    <location>
        <begin position="254"/>
        <end position="273"/>
    </location>
</feature>
<evidence type="ECO:0000256" key="4">
    <source>
        <dbReference type="ARBA" id="ARBA00022692"/>
    </source>
</evidence>
<dbReference type="Proteomes" id="UP000274271">
    <property type="component" value="Unassembled WGS sequence"/>
</dbReference>
<keyword evidence="6 7" id="KW-0472">Membrane</keyword>
<comment type="similarity">
    <text evidence="2">Belongs to the acyltransferase 3 family.</text>
</comment>
<sequence>MNVTQRNTTVDFARLVAAFGVIALHVKSTTASAEIYNTFFWPLCVPFFYVASLTYFISGVKSISIPKQYRKIAKRIVVPYLAWTLIYLSLFLTKGFITGNYNDFVWWRILFYGESAVQLYFISTLIFLQAFALSIYLLLQQQTPSRVMGVFLLILSIGYLLIGDINNCFGVAATGQVLGILLYTSAAFYLAPKISQMTNRPTLAILGLLLLLFAVGSNFLGYKYEIAGYSLVLPIGGIGLFFFVVGFPGLKLSARLVALTSASFGIYFSHIVFLEAFEFLIEKGFHGQLVYGFWLKTGVTLAVFSCSLLLVVLIRKIPVARKILLGER</sequence>
<proteinExistence type="inferred from homology"/>
<gene>
    <name evidence="9" type="ORF">EHT87_22465</name>
</gene>
<dbReference type="EMBL" id="RQJP01000005">
    <property type="protein sequence ID" value="RRB11256.1"/>
    <property type="molecule type" value="Genomic_DNA"/>
</dbReference>
<dbReference type="Pfam" id="PF01757">
    <property type="entry name" value="Acyl_transf_3"/>
    <property type="match status" value="1"/>
</dbReference>
<comment type="caution">
    <text evidence="9">The sequence shown here is derived from an EMBL/GenBank/DDBJ whole genome shotgun (WGS) entry which is preliminary data.</text>
</comment>
<feature type="domain" description="Acyltransferase 3" evidence="8">
    <location>
        <begin position="10"/>
        <end position="314"/>
    </location>
</feature>
<feature type="transmembrane region" description="Helical" evidence="7">
    <location>
        <begin position="226"/>
        <end position="247"/>
    </location>
</feature>
<feature type="transmembrane region" description="Helical" evidence="7">
    <location>
        <begin position="39"/>
        <end position="57"/>
    </location>
</feature>
<feature type="transmembrane region" description="Helical" evidence="7">
    <location>
        <begin position="77"/>
        <end position="97"/>
    </location>
</feature>
<evidence type="ECO:0000256" key="3">
    <source>
        <dbReference type="ARBA" id="ARBA00022475"/>
    </source>
</evidence>
<keyword evidence="5 7" id="KW-1133">Transmembrane helix</keyword>
<evidence type="ECO:0000313" key="10">
    <source>
        <dbReference type="Proteomes" id="UP000274271"/>
    </source>
</evidence>
<comment type="subcellular location">
    <subcellularLocation>
        <location evidence="1">Cell membrane</location>
        <topology evidence="1">Multi-pass membrane protein</topology>
    </subcellularLocation>
</comment>
<organism evidence="9 10">
    <name type="scientific">Larkinella knui</name>
    <dbReference type="NCBI Taxonomy" id="2025310"/>
    <lineage>
        <taxon>Bacteria</taxon>
        <taxon>Pseudomonadati</taxon>
        <taxon>Bacteroidota</taxon>
        <taxon>Cytophagia</taxon>
        <taxon>Cytophagales</taxon>
        <taxon>Spirosomataceae</taxon>
        <taxon>Larkinella</taxon>
    </lineage>
</organism>
<accession>A0A3P1CDT9</accession>
<feature type="transmembrane region" description="Helical" evidence="7">
    <location>
        <begin position="146"/>
        <end position="163"/>
    </location>
</feature>
<evidence type="ECO:0000256" key="7">
    <source>
        <dbReference type="SAM" id="Phobius"/>
    </source>
</evidence>
<name>A0A3P1CDT9_9BACT</name>
<dbReference type="GO" id="GO:0005886">
    <property type="term" value="C:plasma membrane"/>
    <property type="evidence" value="ECO:0007669"/>
    <property type="project" value="UniProtKB-SubCell"/>
</dbReference>
<evidence type="ECO:0000313" key="9">
    <source>
        <dbReference type="EMBL" id="RRB11256.1"/>
    </source>
</evidence>
<evidence type="ECO:0000256" key="1">
    <source>
        <dbReference type="ARBA" id="ARBA00004651"/>
    </source>
</evidence>
<dbReference type="OrthoDB" id="9810469at2"/>
<feature type="transmembrane region" description="Helical" evidence="7">
    <location>
        <begin position="169"/>
        <end position="191"/>
    </location>
</feature>